<sequence>MMKLRNLNTQSAPINTQPMLNEVSGMTRFRDNYSLCGFITNVYENG</sequence>
<evidence type="ECO:0000313" key="2">
    <source>
        <dbReference type="Proteomes" id="UP001165413"/>
    </source>
</evidence>
<evidence type="ECO:0000313" key="1">
    <source>
        <dbReference type="EMBL" id="MCP3429555.1"/>
    </source>
</evidence>
<keyword evidence="2" id="KW-1185">Reference proteome</keyword>
<dbReference type="AlphaFoldDB" id="A0AA41X0M8"/>
<name>A0AA41X0M8_9ALTE</name>
<gene>
    <name evidence="1" type="ORF">NLF92_11420</name>
</gene>
<protein>
    <submittedName>
        <fullName evidence="1">Uncharacterized protein</fullName>
    </submittedName>
</protein>
<reference evidence="1" key="1">
    <citation type="submission" date="2022-07" db="EMBL/GenBank/DDBJ databases">
        <title>Characterization of the Novel Bacterium Alteromonas immobilis LMIT006 and Alteromonas gregis LMIT007.</title>
        <authorList>
            <person name="Lin X."/>
        </authorList>
    </citation>
    <scope>NUCLEOTIDE SEQUENCE</scope>
    <source>
        <strain evidence="1">LMIT007</strain>
    </source>
</reference>
<comment type="caution">
    <text evidence="1">The sequence shown here is derived from an EMBL/GenBank/DDBJ whole genome shotgun (WGS) entry which is preliminary data.</text>
</comment>
<organism evidence="1 2">
    <name type="scientific">Opacimonas viscosa</name>
    <dbReference type="NCBI Taxonomy" id="2961944"/>
    <lineage>
        <taxon>Bacteria</taxon>
        <taxon>Pseudomonadati</taxon>
        <taxon>Pseudomonadota</taxon>
        <taxon>Gammaproteobacteria</taxon>
        <taxon>Alteromonadales</taxon>
        <taxon>Alteromonadaceae</taxon>
        <taxon>Opacimonas</taxon>
    </lineage>
</organism>
<accession>A0AA41X0M8</accession>
<dbReference type="EMBL" id="JANATA010000024">
    <property type="protein sequence ID" value="MCP3429555.1"/>
    <property type="molecule type" value="Genomic_DNA"/>
</dbReference>
<proteinExistence type="predicted"/>
<dbReference type="RefSeq" id="WP_254102052.1">
    <property type="nucleotide sequence ID" value="NZ_JANATA010000024.1"/>
</dbReference>
<dbReference type="Proteomes" id="UP001165413">
    <property type="component" value="Unassembled WGS sequence"/>
</dbReference>